<evidence type="ECO:0000256" key="4">
    <source>
        <dbReference type="ARBA" id="ARBA00022723"/>
    </source>
</evidence>
<dbReference type="NCBIfam" id="TIGR00641">
    <property type="entry name" value="acid_CoA_mut_N"/>
    <property type="match status" value="1"/>
</dbReference>
<dbReference type="NCBIfam" id="TIGR00640">
    <property type="entry name" value="acid_CoA_mut_C"/>
    <property type="match status" value="1"/>
</dbReference>
<sequence length="699" mass="77287">MRTRSAAFTFCKKECHHTSSALLHKQHVPRDKGFFRPDEVIVDYLSKLNDPGAFPFTRGIYPTMYRGKKPTIRQFAGFGLAPDTNERFMKILALGGAGLSTAFDLPTLMGADSDEPISECQVGWDGVALDTLRDMEDLFKDIPVGDITVSMTINAPAAILLAMYIAMAEKRGIPRAALGGTIQNDILKEYIAQKEWAFPVDKGVKLVVDTMEFCAREMPKWHPVSISGYHIREAGASAVQEVAFTLADGIAYVEGAIRRGMPVDSFAPQLSFFFDVHNNFFEEIAKLRAARRLWAGIMRERFASKDPRSQWLRMHAQTAGCSLTLKEPINNVIRVAYQALAALLGGAQSIHTNSFDEVVCVPTERALKIAIRTQQILLEETEIPNWCDPLGGSWLVERLTDDIEDAARREIAHIDSLGGIEAAIALRYPQSAIVREAIRDQKCVEAGERKIVGVNSHPGDDYFEGADFAEILEETKAWDTFEERQIARLGQVKRERSSADVARALLEVRCAAGSGENMMPALIAAVKIYATVGEITKALQGAWGSYREPEIQATGAGVDIGQIANGLHFRRPVRILIAKGGFDGHTRGLGIFTHLLRELGAEVIYMGLHRSVTEVAQVAIDEDVDAIGFSALIGSPVRFFTKLKTELTRMGRSDIFITGGGIVRPREKKFLEEELHIGRIFLPDTPLREVAKYLVENIG</sequence>
<dbReference type="Proteomes" id="UP000177811">
    <property type="component" value="Unassembled WGS sequence"/>
</dbReference>
<organism evidence="8 9">
    <name type="scientific">Candidatus Sungbacteria bacterium RIFCSPHIGHO2_02_FULL_51_29</name>
    <dbReference type="NCBI Taxonomy" id="1802273"/>
    <lineage>
        <taxon>Bacteria</taxon>
        <taxon>Candidatus Sungiibacteriota</taxon>
    </lineage>
</organism>
<evidence type="ECO:0000256" key="2">
    <source>
        <dbReference type="ARBA" id="ARBA00008465"/>
    </source>
</evidence>
<evidence type="ECO:0000259" key="7">
    <source>
        <dbReference type="PROSITE" id="PS51332"/>
    </source>
</evidence>
<dbReference type="GO" id="GO:0031419">
    <property type="term" value="F:cobalamin binding"/>
    <property type="evidence" value="ECO:0007669"/>
    <property type="project" value="UniProtKB-KW"/>
</dbReference>
<keyword evidence="6" id="KW-0170">Cobalt</keyword>
<dbReference type="AlphaFoldDB" id="A0A1G2KRP7"/>
<proteinExistence type="inferred from homology"/>
<gene>
    <name evidence="8" type="ORF">A3C16_04765</name>
</gene>
<evidence type="ECO:0000256" key="6">
    <source>
        <dbReference type="ARBA" id="ARBA00023285"/>
    </source>
</evidence>
<dbReference type="GO" id="GO:0046872">
    <property type="term" value="F:metal ion binding"/>
    <property type="evidence" value="ECO:0007669"/>
    <property type="project" value="UniProtKB-KW"/>
</dbReference>
<dbReference type="PROSITE" id="PS51332">
    <property type="entry name" value="B12_BINDING"/>
    <property type="match status" value="1"/>
</dbReference>
<evidence type="ECO:0000256" key="3">
    <source>
        <dbReference type="ARBA" id="ARBA00022628"/>
    </source>
</evidence>
<name>A0A1G2KRP7_9BACT</name>
<dbReference type="PANTHER" id="PTHR48101">
    <property type="entry name" value="METHYLMALONYL-COA MUTASE, MITOCHONDRIAL-RELATED"/>
    <property type="match status" value="1"/>
</dbReference>
<dbReference type="SUPFAM" id="SSF51703">
    <property type="entry name" value="Cobalamin (vitamin B12)-dependent enzymes"/>
    <property type="match status" value="1"/>
</dbReference>
<dbReference type="GO" id="GO:0004494">
    <property type="term" value="F:methylmalonyl-CoA mutase activity"/>
    <property type="evidence" value="ECO:0007669"/>
    <property type="project" value="InterPro"/>
</dbReference>
<comment type="similarity">
    <text evidence="2">Belongs to the methylmalonyl-CoA mutase family.</text>
</comment>
<dbReference type="EMBL" id="MHQL01000045">
    <property type="protein sequence ID" value="OHA02096.1"/>
    <property type="molecule type" value="Genomic_DNA"/>
</dbReference>
<dbReference type="InterPro" id="IPR006158">
    <property type="entry name" value="Cobalamin-bd"/>
</dbReference>
<dbReference type="SUPFAM" id="SSF52242">
    <property type="entry name" value="Cobalamin (vitamin B12)-binding domain"/>
    <property type="match status" value="1"/>
</dbReference>
<evidence type="ECO:0000313" key="8">
    <source>
        <dbReference type="EMBL" id="OHA02096.1"/>
    </source>
</evidence>
<accession>A0A1G2KRP7</accession>
<dbReference type="Pfam" id="PF01642">
    <property type="entry name" value="MM_CoA_mutase"/>
    <property type="match status" value="1"/>
</dbReference>
<evidence type="ECO:0000313" key="9">
    <source>
        <dbReference type="Proteomes" id="UP000177811"/>
    </source>
</evidence>
<feature type="domain" description="B12-binding" evidence="7">
    <location>
        <begin position="572"/>
        <end position="699"/>
    </location>
</feature>
<dbReference type="InterPro" id="IPR036724">
    <property type="entry name" value="Cobalamin-bd_sf"/>
</dbReference>
<dbReference type="InterPro" id="IPR016176">
    <property type="entry name" value="Cbl-dep_enz_cat"/>
</dbReference>
<dbReference type="Gene3D" id="3.40.50.280">
    <property type="entry name" value="Cobalamin-binding domain"/>
    <property type="match status" value="1"/>
</dbReference>
<keyword evidence="5" id="KW-0413">Isomerase</keyword>
<dbReference type="Gene3D" id="3.20.20.240">
    <property type="entry name" value="Methylmalonyl-CoA mutase"/>
    <property type="match status" value="1"/>
</dbReference>
<reference evidence="8 9" key="1">
    <citation type="journal article" date="2016" name="Nat. Commun.">
        <title>Thousands of microbial genomes shed light on interconnected biogeochemical processes in an aquifer system.</title>
        <authorList>
            <person name="Anantharaman K."/>
            <person name="Brown C.T."/>
            <person name="Hug L.A."/>
            <person name="Sharon I."/>
            <person name="Castelle C.J."/>
            <person name="Probst A.J."/>
            <person name="Thomas B.C."/>
            <person name="Singh A."/>
            <person name="Wilkins M.J."/>
            <person name="Karaoz U."/>
            <person name="Brodie E.L."/>
            <person name="Williams K.H."/>
            <person name="Hubbard S.S."/>
            <person name="Banfield J.F."/>
        </authorList>
    </citation>
    <scope>NUCLEOTIDE SEQUENCE [LARGE SCALE GENOMIC DNA]</scope>
</reference>
<dbReference type="InterPro" id="IPR006099">
    <property type="entry name" value="MeMalonylCoA_mutase_a/b_cat"/>
</dbReference>
<dbReference type="InterPro" id="IPR006159">
    <property type="entry name" value="Acid_CoA_mut_C"/>
</dbReference>
<evidence type="ECO:0000256" key="1">
    <source>
        <dbReference type="ARBA" id="ARBA00001922"/>
    </source>
</evidence>
<keyword evidence="3" id="KW-0846">Cobalamin</keyword>
<protein>
    <recommendedName>
        <fullName evidence="7">B12-binding domain-containing protein</fullName>
    </recommendedName>
</protein>
<evidence type="ECO:0000256" key="5">
    <source>
        <dbReference type="ARBA" id="ARBA00023235"/>
    </source>
</evidence>
<dbReference type="Pfam" id="PF02310">
    <property type="entry name" value="B12-binding"/>
    <property type="match status" value="1"/>
</dbReference>
<comment type="caution">
    <text evidence="8">The sequence shown here is derived from an EMBL/GenBank/DDBJ whole genome shotgun (WGS) entry which is preliminary data.</text>
</comment>
<comment type="cofactor">
    <cofactor evidence="1">
        <name>adenosylcob(III)alamin</name>
        <dbReference type="ChEBI" id="CHEBI:18408"/>
    </cofactor>
</comment>
<keyword evidence="4" id="KW-0479">Metal-binding</keyword>
<dbReference type="InterPro" id="IPR006098">
    <property type="entry name" value="MMCoA_mutase_a_cat"/>
</dbReference>
<dbReference type="PANTHER" id="PTHR48101:SF1">
    <property type="entry name" value="METHYLMALONYL-COA MUTASE, LARGE SUBUNIT"/>
    <property type="match status" value="1"/>
</dbReference>